<accession>A0AAV4G3M3</accession>
<evidence type="ECO:0000256" key="1">
    <source>
        <dbReference type="SAM" id="MobiDB-lite"/>
    </source>
</evidence>
<reference evidence="2 3" key="1">
    <citation type="journal article" date="2021" name="Elife">
        <title>Chloroplast acquisition without the gene transfer in kleptoplastic sea slugs, Plakobranchus ocellatus.</title>
        <authorList>
            <person name="Maeda T."/>
            <person name="Takahashi S."/>
            <person name="Yoshida T."/>
            <person name="Shimamura S."/>
            <person name="Takaki Y."/>
            <person name="Nagai Y."/>
            <person name="Toyoda A."/>
            <person name="Suzuki Y."/>
            <person name="Arimoto A."/>
            <person name="Ishii H."/>
            <person name="Satoh N."/>
            <person name="Nishiyama T."/>
            <person name="Hasebe M."/>
            <person name="Maruyama T."/>
            <person name="Minagawa J."/>
            <person name="Obokata J."/>
            <person name="Shigenobu S."/>
        </authorList>
    </citation>
    <scope>NUCLEOTIDE SEQUENCE [LARGE SCALE GENOMIC DNA]</scope>
</reference>
<protein>
    <submittedName>
        <fullName evidence="2">Uncharacterized protein</fullName>
    </submittedName>
</protein>
<evidence type="ECO:0000313" key="2">
    <source>
        <dbReference type="EMBL" id="GFR80287.1"/>
    </source>
</evidence>
<sequence length="168" mass="17851">MFKPPVNHTAQKPKLPTNGAVSTPEVRRRSGANNAKEVPESEEPQLPGTPMPSPAKSVKSRPGSAAAAPVAEEPTTKSPTAPKSARKRLGSPRIAPSDQQPDKAQPPTQPDSTEMKTDSLPEVPISEQVHPSDKTELLHLTTLEEVERGPIILDQTPPGELPSNESSA</sequence>
<dbReference type="AlphaFoldDB" id="A0AAV4G3M3"/>
<feature type="region of interest" description="Disordered" evidence="1">
    <location>
        <begin position="1"/>
        <end position="168"/>
    </location>
</feature>
<evidence type="ECO:0000313" key="3">
    <source>
        <dbReference type="Proteomes" id="UP000762676"/>
    </source>
</evidence>
<proteinExistence type="predicted"/>
<keyword evidence="3" id="KW-1185">Reference proteome</keyword>
<comment type="caution">
    <text evidence="2">The sequence shown here is derived from an EMBL/GenBank/DDBJ whole genome shotgun (WGS) entry which is preliminary data.</text>
</comment>
<dbReference type="Proteomes" id="UP000762676">
    <property type="component" value="Unassembled WGS sequence"/>
</dbReference>
<gene>
    <name evidence="2" type="ORF">ElyMa_000577900</name>
</gene>
<name>A0AAV4G3M3_9GAST</name>
<organism evidence="2 3">
    <name type="scientific">Elysia marginata</name>
    <dbReference type="NCBI Taxonomy" id="1093978"/>
    <lineage>
        <taxon>Eukaryota</taxon>
        <taxon>Metazoa</taxon>
        <taxon>Spiralia</taxon>
        <taxon>Lophotrochozoa</taxon>
        <taxon>Mollusca</taxon>
        <taxon>Gastropoda</taxon>
        <taxon>Heterobranchia</taxon>
        <taxon>Euthyneura</taxon>
        <taxon>Panpulmonata</taxon>
        <taxon>Sacoglossa</taxon>
        <taxon>Placobranchoidea</taxon>
        <taxon>Plakobranchidae</taxon>
        <taxon>Elysia</taxon>
    </lineage>
</organism>
<dbReference type="EMBL" id="BMAT01001126">
    <property type="protein sequence ID" value="GFR80287.1"/>
    <property type="molecule type" value="Genomic_DNA"/>
</dbReference>